<evidence type="ECO:0000256" key="10">
    <source>
        <dbReference type="RuleBase" id="RU003756"/>
    </source>
</evidence>
<evidence type="ECO:0000256" key="5">
    <source>
        <dbReference type="ARBA" id="ARBA00022840"/>
    </source>
</evidence>
<keyword evidence="6 9" id="KW-0238">DNA-binding</keyword>
<dbReference type="InterPro" id="IPR007695">
    <property type="entry name" value="DNA_mismatch_repair_MutS-lik_N"/>
</dbReference>
<keyword evidence="13" id="KW-1185">Reference proteome</keyword>
<dbReference type="InterPro" id="IPR036187">
    <property type="entry name" value="DNA_mismatch_repair_MutS_sf"/>
</dbReference>
<accession>A0ABT3NB69</accession>
<organism evidence="12 13">
    <name type="scientific">Desulfobotulus pelophilus</name>
    <dbReference type="NCBI Taxonomy" id="2823377"/>
    <lineage>
        <taxon>Bacteria</taxon>
        <taxon>Pseudomonadati</taxon>
        <taxon>Thermodesulfobacteriota</taxon>
        <taxon>Desulfobacteria</taxon>
        <taxon>Desulfobacterales</taxon>
        <taxon>Desulfobacteraceae</taxon>
        <taxon>Desulfobotulus</taxon>
    </lineage>
</organism>
<dbReference type="SUPFAM" id="SSF55271">
    <property type="entry name" value="DNA repair protein MutS, domain I"/>
    <property type="match status" value="1"/>
</dbReference>
<dbReference type="PIRSF" id="PIRSF037677">
    <property type="entry name" value="DNA_mis_repair_Msh6"/>
    <property type="match status" value="1"/>
</dbReference>
<name>A0ABT3NB69_9BACT</name>
<evidence type="ECO:0000256" key="6">
    <source>
        <dbReference type="ARBA" id="ARBA00023125"/>
    </source>
</evidence>
<dbReference type="Proteomes" id="UP001209681">
    <property type="component" value="Unassembled WGS sequence"/>
</dbReference>
<dbReference type="Gene3D" id="3.30.420.110">
    <property type="entry name" value="MutS, connector domain"/>
    <property type="match status" value="1"/>
</dbReference>
<dbReference type="NCBIfam" id="TIGR01070">
    <property type="entry name" value="mutS1"/>
    <property type="match status" value="1"/>
</dbReference>
<dbReference type="InterPro" id="IPR016151">
    <property type="entry name" value="DNA_mismatch_repair_MutS_N"/>
</dbReference>
<dbReference type="SMART" id="SM00534">
    <property type="entry name" value="MUTSac"/>
    <property type="match status" value="1"/>
</dbReference>
<reference evidence="12 13" key="1">
    <citation type="submission" date="2022-11" db="EMBL/GenBank/DDBJ databases">
        <title>Desulfobotulus tamanensis H1 sp. nov. - anaerobic, alkaliphilic, sulphate reducing bacterium isolated from terrestrial mud volcano.</title>
        <authorList>
            <person name="Frolova A."/>
            <person name="Merkel A.Y."/>
            <person name="Slobodkin A.I."/>
        </authorList>
    </citation>
    <scope>NUCLEOTIDE SEQUENCE [LARGE SCALE GENOMIC DNA]</scope>
    <source>
        <strain evidence="12 13">H1</strain>
    </source>
</reference>
<dbReference type="HAMAP" id="MF_00096">
    <property type="entry name" value="MutS"/>
    <property type="match status" value="1"/>
</dbReference>
<dbReference type="Gene3D" id="3.40.50.300">
    <property type="entry name" value="P-loop containing nucleotide triphosphate hydrolases"/>
    <property type="match status" value="1"/>
</dbReference>
<evidence type="ECO:0000313" key="13">
    <source>
        <dbReference type="Proteomes" id="UP001209681"/>
    </source>
</evidence>
<dbReference type="RefSeq" id="WP_265425619.1">
    <property type="nucleotide sequence ID" value="NZ_JAPFPW010000014.1"/>
</dbReference>
<proteinExistence type="inferred from homology"/>
<evidence type="ECO:0000256" key="7">
    <source>
        <dbReference type="ARBA" id="ARBA00023204"/>
    </source>
</evidence>
<dbReference type="InterPro" id="IPR005748">
    <property type="entry name" value="DNA_mismatch_repair_MutS"/>
</dbReference>
<dbReference type="PANTHER" id="PTHR11361">
    <property type="entry name" value="DNA MISMATCH REPAIR PROTEIN MUTS FAMILY MEMBER"/>
    <property type="match status" value="1"/>
</dbReference>
<dbReference type="Gene3D" id="3.40.1170.10">
    <property type="entry name" value="DNA repair protein MutS, domain I"/>
    <property type="match status" value="1"/>
</dbReference>
<comment type="similarity">
    <text evidence="1 9 10">Belongs to the DNA mismatch repair MutS family.</text>
</comment>
<evidence type="ECO:0000256" key="9">
    <source>
        <dbReference type="HAMAP-Rule" id="MF_00096"/>
    </source>
</evidence>
<evidence type="ECO:0000259" key="11">
    <source>
        <dbReference type="PROSITE" id="PS00486"/>
    </source>
</evidence>
<dbReference type="InterPro" id="IPR007696">
    <property type="entry name" value="DNA_mismatch_repair_MutS_core"/>
</dbReference>
<keyword evidence="7 9" id="KW-0234">DNA repair</keyword>
<dbReference type="SUPFAM" id="SSF52540">
    <property type="entry name" value="P-loop containing nucleoside triphosphate hydrolases"/>
    <property type="match status" value="1"/>
</dbReference>
<dbReference type="InterPro" id="IPR007860">
    <property type="entry name" value="DNA_mmatch_repair_MutS_con_dom"/>
</dbReference>
<dbReference type="Pfam" id="PF05192">
    <property type="entry name" value="MutS_III"/>
    <property type="match status" value="1"/>
</dbReference>
<dbReference type="SUPFAM" id="SSF53150">
    <property type="entry name" value="DNA repair protein MutS, domain II"/>
    <property type="match status" value="1"/>
</dbReference>
<dbReference type="Gene3D" id="1.10.1420.10">
    <property type="match status" value="2"/>
</dbReference>
<dbReference type="Pfam" id="PF00488">
    <property type="entry name" value="MutS_V"/>
    <property type="match status" value="1"/>
</dbReference>
<evidence type="ECO:0000313" key="12">
    <source>
        <dbReference type="EMBL" id="MCW7754707.1"/>
    </source>
</evidence>
<dbReference type="SMART" id="SM00533">
    <property type="entry name" value="MUTSd"/>
    <property type="match status" value="1"/>
</dbReference>
<keyword evidence="3 9" id="KW-0547">Nucleotide-binding</keyword>
<keyword evidence="5 9" id="KW-0067">ATP-binding</keyword>
<evidence type="ECO:0000256" key="8">
    <source>
        <dbReference type="ARBA" id="ARBA00024647"/>
    </source>
</evidence>
<evidence type="ECO:0000256" key="4">
    <source>
        <dbReference type="ARBA" id="ARBA00022763"/>
    </source>
</evidence>
<dbReference type="Pfam" id="PF05188">
    <property type="entry name" value="MutS_II"/>
    <property type="match status" value="1"/>
</dbReference>
<dbReference type="InterPro" id="IPR027417">
    <property type="entry name" value="P-loop_NTPase"/>
</dbReference>
<dbReference type="InterPro" id="IPR007861">
    <property type="entry name" value="DNA_mismatch_repair_MutS_clamp"/>
</dbReference>
<dbReference type="CDD" id="cd03284">
    <property type="entry name" value="ABC_MutS1"/>
    <property type="match status" value="1"/>
</dbReference>
<dbReference type="NCBIfam" id="NF003810">
    <property type="entry name" value="PRK05399.1"/>
    <property type="match status" value="1"/>
</dbReference>
<dbReference type="InterPro" id="IPR000432">
    <property type="entry name" value="DNA_mismatch_repair_MutS_C"/>
</dbReference>
<feature type="domain" description="DNA mismatch repair proteins mutS family" evidence="11">
    <location>
        <begin position="696"/>
        <end position="712"/>
    </location>
</feature>
<protein>
    <recommendedName>
        <fullName evidence="2 9">DNA mismatch repair protein MutS</fullName>
    </recommendedName>
</protein>
<feature type="binding site" evidence="9">
    <location>
        <begin position="622"/>
        <end position="629"/>
    </location>
    <ligand>
        <name>ATP</name>
        <dbReference type="ChEBI" id="CHEBI:30616"/>
    </ligand>
</feature>
<dbReference type="InterPro" id="IPR036678">
    <property type="entry name" value="MutS_con_dom_sf"/>
</dbReference>
<evidence type="ECO:0000256" key="2">
    <source>
        <dbReference type="ARBA" id="ARBA00021982"/>
    </source>
</evidence>
<gene>
    <name evidence="9 12" type="primary">mutS</name>
    <name evidence="12" type="ORF">OOT00_12015</name>
</gene>
<dbReference type="PROSITE" id="PS00486">
    <property type="entry name" value="DNA_MISMATCH_REPAIR_2"/>
    <property type="match status" value="1"/>
</dbReference>
<dbReference type="Pfam" id="PF01624">
    <property type="entry name" value="MutS_I"/>
    <property type="match status" value="1"/>
</dbReference>
<evidence type="ECO:0000256" key="1">
    <source>
        <dbReference type="ARBA" id="ARBA00006271"/>
    </source>
</evidence>
<keyword evidence="4 9" id="KW-0227">DNA damage</keyword>
<comment type="caution">
    <text evidence="12">The sequence shown here is derived from an EMBL/GenBank/DDBJ whole genome shotgun (WGS) entry which is preliminary data.</text>
</comment>
<sequence>MSNPSVPTPMMMQYMDIKARHPDCLLFYRMGDFYEMFYDDAETASKALDITLTTRNRKDPDAIPMCGVPVKSADIYMAKLVQNNFKVAICEQLEDPATAKGLVKRDVVRILTPGMLIEDHLLNDRTNNFIVAIAFHGKTWGLACLDLSTAIFRVTETRSRTAVRDELARIQPREILLPEDFDHNPDKLYFQNIFDRSRVSPVAGPCFLPARGRAVLLEQFRIRSLDSYGIRRAGAGVGAAGALLHYVQETQKQDISHIRGLQLYALDGILLLDDTTFRNLEITQNLRDNTSKGSLLQTLDATVTAMGARTLRHWLTYPLMDIPAIETRHHALGMALERPLVRRQIREKLRQIHDLERISTRIVMGRCHPRDLLALKNSLLLLPEILSSLADMSSPLFTLQGNQEELFTLAVLLDKAIRNDAPVQMDQGGVIKPGFHAKLDELIAMAADGKSYLASLEARERDKTGISTLKVRFNRVFGYFIEVSKAQSKSVPPEYVRKQTLVNAERYITDELKNFEDKVLGAQEEQIRMETAIFDEVRQKAASMHASISSAADFLAKVDVLFALAQLAEEKAYVRPEITTDGILDIRDGRHPVVEYMLTDSRYVPNSIYMDNKESQVLIITGPNMAGKSTVLRQVALIVLMAQTGSFVPASSARISVTDRIFTRVGASDNLAQGQSTFMVEMEEAANILHNATADSLVIMDEIGRGTSTFDGLSIAWAVAEYLHDFKQKGIKTLFATHYHEMIRLASNLPRVKNFSVAVREWDDHIIFLHKLTPGGANRSYGIQVAKLAGLPDSVIHRAGTLLARVEDGQPLWEEKSSEGGEMDPDQPRQLSLFPGPEKIVLQMLKETDPNTMTPLEAINFLSSIRNKIMETNA</sequence>
<dbReference type="Pfam" id="PF05190">
    <property type="entry name" value="MutS_IV"/>
    <property type="match status" value="1"/>
</dbReference>
<evidence type="ECO:0000256" key="3">
    <source>
        <dbReference type="ARBA" id="ARBA00022741"/>
    </source>
</evidence>
<comment type="function">
    <text evidence="8 9">This protein is involved in the repair of mismatches in DNA. It is possible that it carries out the mismatch recognition step. This protein has a weak ATPase activity.</text>
</comment>
<dbReference type="InterPro" id="IPR017261">
    <property type="entry name" value="DNA_mismatch_repair_MutS/MSH"/>
</dbReference>
<dbReference type="PANTHER" id="PTHR11361:SF34">
    <property type="entry name" value="DNA MISMATCH REPAIR PROTEIN MSH1, MITOCHONDRIAL"/>
    <property type="match status" value="1"/>
</dbReference>
<dbReference type="InterPro" id="IPR045076">
    <property type="entry name" value="MutS"/>
</dbReference>
<dbReference type="EMBL" id="JAPFPW010000014">
    <property type="protein sequence ID" value="MCW7754707.1"/>
    <property type="molecule type" value="Genomic_DNA"/>
</dbReference>
<dbReference type="SUPFAM" id="SSF48334">
    <property type="entry name" value="DNA repair protein MutS, domain III"/>
    <property type="match status" value="1"/>
</dbReference>